<feature type="transmembrane region" description="Helical" evidence="6">
    <location>
        <begin position="102"/>
        <end position="123"/>
    </location>
</feature>
<feature type="transmembrane region" description="Helical" evidence="6">
    <location>
        <begin position="198"/>
        <end position="221"/>
    </location>
</feature>
<reference evidence="9" key="1">
    <citation type="submission" date="2017-01" db="EMBL/GenBank/DDBJ databases">
        <title>Genome Analysis of Deinococcus marmoris KOPRI26562.</title>
        <authorList>
            <person name="Kim J.H."/>
            <person name="Oh H.-M."/>
        </authorList>
    </citation>
    <scope>NUCLEOTIDE SEQUENCE [LARGE SCALE GENOMIC DNA]</scope>
    <source>
        <strain evidence="9">PAMC 26633</strain>
    </source>
</reference>
<feature type="transmembrane region" description="Helical" evidence="6">
    <location>
        <begin position="262"/>
        <end position="280"/>
    </location>
</feature>
<feature type="transmembrane region" description="Helical" evidence="6">
    <location>
        <begin position="77"/>
        <end position="95"/>
    </location>
</feature>
<organism evidence="8 9">
    <name type="scientific">Caballeronia sordidicola</name>
    <name type="common">Burkholderia sordidicola</name>
    <dbReference type="NCBI Taxonomy" id="196367"/>
    <lineage>
        <taxon>Bacteria</taxon>
        <taxon>Pseudomonadati</taxon>
        <taxon>Pseudomonadota</taxon>
        <taxon>Betaproteobacteria</taxon>
        <taxon>Burkholderiales</taxon>
        <taxon>Burkholderiaceae</taxon>
        <taxon>Caballeronia</taxon>
    </lineage>
</organism>
<sequence>MIDLYSVTGPSAALYYFTGKIPRRAPCATQDDSQEDIPQSQAFWGILSMALFGVALTVLMWSTLASCVVVLGHLPTLFVNGIALTVGGLLGLPWARDWRMPPLLAVVGSACMFAYHVVYFYALQLGDPVGVSLIHYLWPILIVLLSPVFTRDVRVSCRHLVPPAIGFAGAILACFASWGTASGSGAGSTTLGISHAGIAATCVAYALALLSAFAWAAYSLLGTRYRQVPSHSVGLFCLSAGLGCLALYFSRSSWPHVTMTDASVLMYMGLGPMGGAFYLWDFAMKRGDPRKTAVLSYAIPVLSTLFLSVYLHVPMSAMLWAGALLVTVSVAMASRSHTRPGD</sequence>
<keyword evidence="3 6" id="KW-0812">Transmembrane</keyword>
<evidence type="ECO:0000313" key="9">
    <source>
        <dbReference type="Proteomes" id="UP000214720"/>
    </source>
</evidence>
<evidence type="ECO:0000259" key="7">
    <source>
        <dbReference type="Pfam" id="PF00892"/>
    </source>
</evidence>
<dbReference type="Pfam" id="PF00892">
    <property type="entry name" value="EamA"/>
    <property type="match status" value="2"/>
</dbReference>
<dbReference type="GO" id="GO:0016020">
    <property type="term" value="C:membrane"/>
    <property type="evidence" value="ECO:0007669"/>
    <property type="project" value="UniProtKB-SubCell"/>
</dbReference>
<feature type="transmembrane region" description="Helical" evidence="6">
    <location>
        <begin position="129"/>
        <end position="148"/>
    </location>
</feature>
<dbReference type="InterPro" id="IPR050638">
    <property type="entry name" value="AA-Vitamin_Transporters"/>
</dbReference>
<dbReference type="InterPro" id="IPR037185">
    <property type="entry name" value="EmrE-like"/>
</dbReference>
<keyword evidence="5 6" id="KW-0472">Membrane</keyword>
<dbReference type="RefSeq" id="WP_144021389.1">
    <property type="nucleotide sequence ID" value="NZ_MTHB01000209.1"/>
</dbReference>
<accession>A0A226WUR9</accession>
<proteinExistence type="inferred from homology"/>
<evidence type="ECO:0000256" key="5">
    <source>
        <dbReference type="ARBA" id="ARBA00023136"/>
    </source>
</evidence>
<evidence type="ECO:0000256" key="6">
    <source>
        <dbReference type="SAM" id="Phobius"/>
    </source>
</evidence>
<comment type="subcellular location">
    <subcellularLocation>
        <location evidence="1">Membrane</location>
        <topology evidence="1">Multi-pass membrane protein</topology>
    </subcellularLocation>
</comment>
<feature type="transmembrane region" description="Helical" evidence="6">
    <location>
        <begin position="43"/>
        <end position="71"/>
    </location>
</feature>
<evidence type="ECO:0000256" key="1">
    <source>
        <dbReference type="ARBA" id="ARBA00004141"/>
    </source>
</evidence>
<feature type="transmembrane region" description="Helical" evidence="6">
    <location>
        <begin position="317"/>
        <end position="334"/>
    </location>
</feature>
<feature type="domain" description="EamA" evidence="7">
    <location>
        <begin position="204"/>
        <end position="334"/>
    </location>
</feature>
<comment type="caution">
    <text evidence="8">The sequence shown here is derived from an EMBL/GenBank/DDBJ whole genome shotgun (WGS) entry which is preliminary data.</text>
</comment>
<feature type="domain" description="EamA" evidence="7">
    <location>
        <begin position="50"/>
        <end position="172"/>
    </location>
</feature>
<feature type="transmembrane region" description="Helical" evidence="6">
    <location>
        <begin position="292"/>
        <end position="311"/>
    </location>
</feature>
<dbReference type="Proteomes" id="UP000214720">
    <property type="component" value="Unassembled WGS sequence"/>
</dbReference>
<dbReference type="PANTHER" id="PTHR32322:SF2">
    <property type="entry name" value="EAMA DOMAIN-CONTAINING PROTEIN"/>
    <property type="match status" value="1"/>
</dbReference>
<evidence type="ECO:0000256" key="3">
    <source>
        <dbReference type="ARBA" id="ARBA00022692"/>
    </source>
</evidence>
<dbReference type="InterPro" id="IPR000620">
    <property type="entry name" value="EamA_dom"/>
</dbReference>
<dbReference type="OrthoDB" id="7065924at2"/>
<name>A0A226WUR9_CABSO</name>
<feature type="transmembrane region" description="Helical" evidence="6">
    <location>
        <begin position="233"/>
        <end position="250"/>
    </location>
</feature>
<protein>
    <submittedName>
        <fullName evidence="8">Permease of the drug/metabolite transporter (DMT) superfamily</fullName>
    </submittedName>
</protein>
<dbReference type="EMBL" id="MTHB01000209">
    <property type="protein sequence ID" value="OXC74527.1"/>
    <property type="molecule type" value="Genomic_DNA"/>
</dbReference>
<evidence type="ECO:0000313" key="8">
    <source>
        <dbReference type="EMBL" id="OXC74527.1"/>
    </source>
</evidence>
<evidence type="ECO:0000256" key="2">
    <source>
        <dbReference type="ARBA" id="ARBA00007362"/>
    </source>
</evidence>
<dbReference type="AlphaFoldDB" id="A0A226WUR9"/>
<keyword evidence="4 6" id="KW-1133">Transmembrane helix</keyword>
<evidence type="ECO:0000256" key="4">
    <source>
        <dbReference type="ARBA" id="ARBA00022989"/>
    </source>
</evidence>
<feature type="transmembrane region" description="Helical" evidence="6">
    <location>
        <begin position="160"/>
        <end position="178"/>
    </location>
</feature>
<gene>
    <name evidence="8" type="ORF">BSU04_31370</name>
</gene>
<dbReference type="eggNOG" id="COG0697">
    <property type="taxonomic scope" value="Bacteria"/>
</dbReference>
<comment type="similarity">
    <text evidence="2">Belongs to the EamA transporter family.</text>
</comment>
<dbReference type="SUPFAM" id="SSF103481">
    <property type="entry name" value="Multidrug resistance efflux transporter EmrE"/>
    <property type="match status" value="2"/>
</dbReference>
<dbReference type="PANTHER" id="PTHR32322">
    <property type="entry name" value="INNER MEMBRANE TRANSPORTER"/>
    <property type="match status" value="1"/>
</dbReference>